<evidence type="ECO:0000313" key="3">
    <source>
        <dbReference type="Proteomes" id="UP000198916"/>
    </source>
</evidence>
<dbReference type="RefSeq" id="WP_177181256.1">
    <property type="nucleotide sequence ID" value="NZ_FNZR01000012.1"/>
</dbReference>
<feature type="signal peptide" evidence="1">
    <location>
        <begin position="1"/>
        <end position="22"/>
    </location>
</feature>
<evidence type="ECO:0000256" key="1">
    <source>
        <dbReference type="SAM" id="SignalP"/>
    </source>
</evidence>
<name>A0A1H7TTV9_9SPHI</name>
<dbReference type="STRING" id="332977.SAMN05421740_11274"/>
<dbReference type="EMBL" id="FNZR01000012">
    <property type="protein sequence ID" value="SEL87985.1"/>
    <property type="molecule type" value="Genomic_DNA"/>
</dbReference>
<keyword evidence="1" id="KW-0732">Signal</keyword>
<proteinExistence type="predicted"/>
<keyword evidence="3" id="KW-1185">Reference proteome</keyword>
<sequence>MQLMIKTTVLIFSIMAFMGAQTQVKNERARIVRQFISAGLHENGNAKFIMDSLMYFAPLDTAVSMDKRLQILEGHLENFKVRKGIDSVADYTYIPYGEYHQSKVDFATDPNNLGILLNKGQPLTYLLFEGSKIRAFDYITKGTVEPGYFIVY</sequence>
<evidence type="ECO:0000313" key="2">
    <source>
        <dbReference type="EMBL" id="SEL87985.1"/>
    </source>
</evidence>
<feature type="chain" id="PRO_5011766072" evidence="1">
    <location>
        <begin position="23"/>
        <end position="152"/>
    </location>
</feature>
<dbReference type="AlphaFoldDB" id="A0A1H7TTV9"/>
<accession>A0A1H7TTV9</accession>
<organism evidence="2 3">
    <name type="scientific">Parapedobacter koreensis</name>
    <dbReference type="NCBI Taxonomy" id="332977"/>
    <lineage>
        <taxon>Bacteria</taxon>
        <taxon>Pseudomonadati</taxon>
        <taxon>Bacteroidota</taxon>
        <taxon>Sphingobacteriia</taxon>
        <taxon>Sphingobacteriales</taxon>
        <taxon>Sphingobacteriaceae</taxon>
        <taxon>Parapedobacter</taxon>
    </lineage>
</organism>
<reference evidence="3" key="1">
    <citation type="submission" date="2016-10" db="EMBL/GenBank/DDBJ databases">
        <authorList>
            <person name="Varghese N."/>
            <person name="Submissions S."/>
        </authorList>
    </citation>
    <scope>NUCLEOTIDE SEQUENCE [LARGE SCALE GENOMIC DNA]</scope>
    <source>
        <strain evidence="3">Jip14</strain>
    </source>
</reference>
<protein>
    <submittedName>
        <fullName evidence="2">Uncharacterized protein</fullName>
    </submittedName>
</protein>
<gene>
    <name evidence="2" type="ORF">SAMN05421740_11274</name>
</gene>
<dbReference type="Proteomes" id="UP000198916">
    <property type="component" value="Unassembled WGS sequence"/>
</dbReference>